<dbReference type="EMBL" id="SGXA01000003">
    <property type="protein sequence ID" value="RZS69309.1"/>
    <property type="molecule type" value="Genomic_DNA"/>
</dbReference>
<protein>
    <submittedName>
        <fullName evidence="2">Uncharacterized protein DUF4240</fullName>
    </submittedName>
</protein>
<reference evidence="2 3" key="1">
    <citation type="submission" date="2019-02" db="EMBL/GenBank/DDBJ databases">
        <title>Genomic Encyclopedia of Type Strains, Phase IV (KMG-IV): sequencing the most valuable type-strain genomes for metagenomic binning, comparative biology and taxonomic classification.</title>
        <authorList>
            <person name="Goeker M."/>
        </authorList>
    </citation>
    <scope>NUCLEOTIDE SEQUENCE [LARGE SCALE GENOMIC DNA]</scope>
    <source>
        <strain evidence="2 3">DSM 18116</strain>
    </source>
</reference>
<dbReference type="RefSeq" id="WP_158644185.1">
    <property type="nucleotide sequence ID" value="NZ_CP042431.1"/>
</dbReference>
<name>A0A4Q7MRB8_9BACT</name>
<organism evidence="2 3">
    <name type="scientific">Pseudobacter ginsenosidimutans</name>
    <dbReference type="NCBI Taxonomy" id="661488"/>
    <lineage>
        <taxon>Bacteria</taxon>
        <taxon>Pseudomonadati</taxon>
        <taxon>Bacteroidota</taxon>
        <taxon>Chitinophagia</taxon>
        <taxon>Chitinophagales</taxon>
        <taxon>Chitinophagaceae</taxon>
        <taxon>Pseudobacter</taxon>
    </lineage>
</organism>
<keyword evidence="3" id="KW-1185">Reference proteome</keyword>
<dbReference type="Pfam" id="PF14024">
    <property type="entry name" value="DUF4240"/>
    <property type="match status" value="1"/>
</dbReference>
<dbReference type="OrthoDB" id="6200718at2"/>
<proteinExistence type="predicted"/>
<evidence type="ECO:0000313" key="2">
    <source>
        <dbReference type="EMBL" id="RZS69309.1"/>
    </source>
</evidence>
<feature type="domain" description="DUF4240" evidence="1">
    <location>
        <begin position="13"/>
        <end position="139"/>
    </location>
</feature>
<accession>A0A4Q7MRB8</accession>
<dbReference type="InterPro" id="IPR025334">
    <property type="entry name" value="DUF4240"/>
</dbReference>
<evidence type="ECO:0000259" key="1">
    <source>
        <dbReference type="Pfam" id="PF14024"/>
    </source>
</evidence>
<gene>
    <name evidence="2" type="ORF">EV199_5146</name>
</gene>
<dbReference type="AlphaFoldDB" id="A0A4Q7MRB8"/>
<sequence length="190" mass="22203">MNLDALEKSGQMMDEQVYWQLIQDSLRETDGQEEQEEYLVNRLKVMYPQDIIGFHLRTGSLMVRSYLSELWCAAYINNGGCSDDGFEFFRCWLISRGKEAFFSVLEKPDRLLEFTSEDQDEYEYEFEGFGYVCVYAFERKTGKSIFSHIEDRLRDASEGYAPINFNWEEDDPVSMKAICPALFAARMEAV</sequence>
<evidence type="ECO:0000313" key="3">
    <source>
        <dbReference type="Proteomes" id="UP000293874"/>
    </source>
</evidence>
<comment type="caution">
    <text evidence="2">The sequence shown here is derived from an EMBL/GenBank/DDBJ whole genome shotgun (WGS) entry which is preliminary data.</text>
</comment>
<dbReference type="Proteomes" id="UP000293874">
    <property type="component" value="Unassembled WGS sequence"/>
</dbReference>